<feature type="region of interest" description="Disordered" evidence="1">
    <location>
        <begin position="100"/>
        <end position="167"/>
    </location>
</feature>
<gene>
    <name evidence="2" type="ORF">EDD29_0569</name>
</gene>
<keyword evidence="3" id="KW-1185">Reference proteome</keyword>
<evidence type="ECO:0008006" key="4">
    <source>
        <dbReference type="Google" id="ProtNLM"/>
    </source>
</evidence>
<evidence type="ECO:0000313" key="2">
    <source>
        <dbReference type="EMBL" id="ROO83079.1"/>
    </source>
</evidence>
<evidence type="ECO:0000256" key="1">
    <source>
        <dbReference type="SAM" id="MobiDB-lite"/>
    </source>
</evidence>
<dbReference type="RefSeq" id="WP_123662019.1">
    <property type="nucleotide sequence ID" value="NZ_RJKE01000001.1"/>
</dbReference>
<evidence type="ECO:0000313" key="3">
    <source>
        <dbReference type="Proteomes" id="UP000272400"/>
    </source>
</evidence>
<proteinExistence type="predicted"/>
<accession>A0A3N1CP21</accession>
<feature type="compositionally biased region" description="Basic and acidic residues" evidence="1">
    <location>
        <begin position="156"/>
        <end position="167"/>
    </location>
</feature>
<reference evidence="2 3" key="1">
    <citation type="submission" date="2018-11" db="EMBL/GenBank/DDBJ databases">
        <title>Sequencing the genomes of 1000 actinobacteria strains.</title>
        <authorList>
            <person name="Klenk H.-P."/>
        </authorList>
    </citation>
    <scope>NUCLEOTIDE SEQUENCE [LARGE SCALE GENOMIC DNA]</scope>
    <source>
        <strain evidence="2 3">DSM 44254</strain>
    </source>
</reference>
<sequence length="167" mass="17934">MPVVLLLAALAVVAATVVLALGRGGELAEPADDNPPSGIPDDRLPRSADAVLLRLPKSPWGYTVPVADDALGKLTQALAVREEQVARLERELALLREEARKAPEDAAPGETDLAEFGGAPGSTALEPWEFVGPSQGTPGEAGRWAKQEEPWTSGEPEWRWEEQQRNQ</sequence>
<name>A0A3N1CP21_9ACTN</name>
<dbReference type="Proteomes" id="UP000272400">
    <property type="component" value="Unassembled WGS sequence"/>
</dbReference>
<dbReference type="EMBL" id="RJKE01000001">
    <property type="protein sequence ID" value="ROO83079.1"/>
    <property type="molecule type" value="Genomic_DNA"/>
</dbReference>
<dbReference type="AlphaFoldDB" id="A0A3N1CP21"/>
<dbReference type="OrthoDB" id="3541471at2"/>
<comment type="caution">
    <text evidence="2">The sequence shown here is derived from an EMBL/GenBank/DDBJ whole genome shotgun (WGS) entry which is preliminary data.</text>
</comment>
<protein>
    <recommendedName>
        <fullName evidence="4">DivIVA domain-containing protein</fullName>
    </recommendedName>
</protein>
<organism evidence="2 3">
    <name type="scientific">Actinocorallia herbida</name>
    <dbReference type="NCBI Taxonomy" id="58109"/>
    <lineage>
        <taxon>Bacteria</taxon>
        <taxon>Bacillati</taxon>
        <taxon>Actinomycetota</taxon>
        <taxon>Actinomycetes</taxon>
        <taxon>Streptosporangiales</taxon>
        <taxon>Thermomonosporaceae</taxon>
        <taxon>Actinocorallia</taxon>
    </lineage>
</organism>